<dbReference type="KEGG" id="lgn:ABM34_10605"/>
<dbReference type="SUPFAM" id="SSF48452">
    <property type="entry name" value="TPR-like"/>
    <property type="match status" value="1"/>
</dbReference>
<dbReference type="Gene3D" id="1.25.40.10">
    <property type="entry name" value="Tetratricopeptide repeat domain"/>
    <property type="match status" value="1"/>
</dbReference>
<organism evidence="2 3">
    <name type="scientific">Companilactobacillus ginsenosidimutans</name>
    <dbReference type="NCBI Taxonomy" id="1007676"/>
    <lineage>
        <taxon>Bacteria</taxon>
        <taxon>Bacillati</taxon>
        <taxon>Bacillota</taxon>
        <taxon>Bacilli</taxon>
        <taxon>Lactobacillales</taxon>
        <taxon>Lactobacillaceae</taxon>
        <taxon>Companilactobacillus</taxon>
    </lineage>
</organism>
<gene>
    <name evidence="2" type="ORF">ABM34_10605</name>
</gene>
<name>A0A0H4QNV6_9LACO</name>
<dbReference type="AlphaFoldDB" id="A0A0H4QNV6"/>
<keyword evidence="3" id="KW-1185">Reference proteome</keyword>
<evidence type="ECO:0000259" key="1">
    <source>
        <dbReference type="Pfam" id="PF02698"/>
    </source>
</evidence>
<dbReference type="PANTHER" id="PTHR30336:SF4">
    <property type="entry name" value="ENVELOPE BIOGENESIS FACTOR ELYC"/>
    <property type="match status" value="1"/>
</dbReference>
<reference evidence="3" key="1">
    <citation type="submission" date="2015-07" db="EMBL/GenBank/DDBJ databases">
        <title>Lactobacillus ginsenosidimutans/EMML 3141/ whole genome sequencing.</title>
        <authorList>
            <person name="Kim M.K."/>
            <person name="Im W.-T."/>
            <person name="Srinivasan S."/>
            <person name="Lee J.-J."/>
        </authorList>
    </citation>
    <scope>NUCLEOTIDE SEQUENCE [LARGE SCALE GENOMIC DNA]</scope>
    <source>
        <strain evidence="3">EMML 3041</strain>
    </source>
</reference>
<dbReference type="Pfam" id="PF02698">
    <property type="entry name" value="DUF218"/>
    <property type="match status" value="1"/>
</dbReference>
<dbReference type="PATRIC" id="fig|1007676.4.peg.2146"/>
<evidence type="ECO:0000313" key="2">
    <source>
        <dbReference type="EMBL" id="AKP68473.1"/>
    </source>
</evidence>
<sequence length="359" mass="40193">MVPAPVQAAVTTQKQAEKVEQNVQSTMPTKQRLSELKDTAIYYYWNGGQLKKNEKKIFKGVTIKSNFGIMEHLFKQAIKIDPQDTNLQMDLASTYRMEDKNSKANDIWKNILNEKPTNYNARLKLAAFAHASGDDETYNTNITQLQTQNPTKTETFTNAIQQADDIDKLDINTKVASDLPKDSNHYFVVLGYALGKNGKMEKTMLDRLNLILKAAKKYPKSKIMVSGGVPQDGVTEASAMKKWLVKKGINKNRIVKEDLSTNTVENALFSIRDLNTKKATSATLITSSSHMRRAFLLFNMAEGIVQNSATTKAKQPALTQVAAVDDKSILHKVKTPEKNAIMDDVLRINGVWQLPGLQR</sequence>
<evidence type="ECO:0000313" key="3">
    <source>
        <dbReference type="Proteomes" id="UP000036106"/>
    </source>
</evidence>
<dbReference type="InterPro" id="IPR003848">
    <property type="entry name" value="DUF218"/>
</dbReference>
<dbReference type="GO" id="GO:0043164">
    <property type="term" value="P:Gram-negative-bacterium-type cell wall biogenesis"/>
    <property type="evidence" value="ECO:0007669"/>
    <property type="project" value="TreeGrafter"/>
</dbReference>
<dbReference type="CDD" id="cd06259">
    <property type="entry name" value="YdcF-like"/>
    <property type="match status" value="1"/>
</dbReference>
<dbReference type="InterPro" id="IPR051599">
    <property type="entry name" value="Cell_Envelope_Assoc"/>
</dbReference>
<feature type="domain" description="DUF218" evidence="1">
    <location>
        <begin position="186"/>
        <end position="310"/>
    </location>
</feature>
<dbReference type="EMBL" id="CP012034">
    <property type="protein sequence ID" value="AKP68473.1"/>
    <property type="molecule type" value="Genomic_DNA"/>
</dbReference>
<dbReference type="Gene3D" id="3.40.50.620">
    <property type="entry name" value="HUPs"/>
    <property type="match status" value="1"/>
</dbReference>
<accession>A0A0H4QNV6</accession>
<dbReference type="Proteomes" id="UP000036106">
    <property type="component" value="Chromosome"/>
</dbReference>
<dbReference type="PANTHER" id="PTHR30336">
    <property type="entry name" value="INNER MEMBRANE PROTEIN, PROBABLE PERMEASE"/>
    <property type="match status" value="1"/>
</dbReference>
<dbReference type="GO" id="GO:0005886">
    <property type="term" value="C:plasma membrane"/>
    <property type="evidence" value="ECO:0007669"/>
    <property type="project" value="TreeGrafter"/>
</dbReference>
<dbReference type="GO" id="GO:0000270">
    <property type="term" value="P:peptidoglycan metabolic process"/>
    <property type="evidence" value="ECO:0007669"/>
    <property type="project" value="TreeGrafter"/>
</dbReference>
<proteinExistence type="predicted"/>
<dbReference type="InterPro" id="IPR011990">
    <property type="entry name" value="TPR-like_helical_dom_sf"/>
</dbReference>
<dbReference type="InterPro" id="IPR014729">
    <property type="entry name" value="Rossmann-like_a/b/a_fold"/>
</dbReference>
<protein>
    <submittedName>
        <fullName evidence="2">Transporter</fullName>
    </submittedName>
</protein>